<evidence type="ECO:0000256" key="13">
    <source>
        <dbReference type="ARBA" id="ARBA00022984"/>
    </source>
</evidence>
<proteinExistence type="inferred from homology"/>
<dbReference type="InterPro" id="IPR016169">
    <property type="entry name" value="FAD-bd_PCMH_sub2"/>
</dbReference>
<dbReference type="NCBIfam" id="NF000755">
    <property type="entry name" value="PRK00046.1"/>
    <property type="match status" value="1"/>
</dbReference>
<evidence type="ECO:0000313" key="22">
    <source>
        <dbReference type="Proteomes" id="UP000414233"/>
    </source>
</evidence>
<dbReference type="GO" id="GO:0009252">
    <property type="term" value="P:peptidoglycan biosynthetic process"/>
    <property type="evidence" value="ECO:0007669"/>
    <property type="project" value="UniProtKB-UniRule"/>
</dbReference>
<evidence type="ECO:0000259" key="20">
    <source>
        <dbReference type="PROSITE" id="PS51387"/>
    </source>
</evidence>
<dbReference type="OrthoDB" id="9804753at2"/>
<dbReference type="NCBIfam" id="NF010478">
    <property type="entry name" value="PRK13903.1"/>
    <property type="match status" value="1"/>
</dbReference>
<dbReference type="EC" id="1.3.1.98" evidence="5 19"/>
<comment type="function">
    <text evidence="2 19">Cell wall formation.</text>
</comment>
<evidence type="ECO:0000256" key="11">
    <source>
        <dbReference type="ARBA" id="ARBA00022857"/>
    </source>
</evidence>
<dbReference type="GO" id="GO:0071949">
    <property type="term" value="F:FAD binding"/>
    <property type="evidence" value="ECO:0007669"/>
    <property type="project" value="InterPro"/>
</dbReference>
<evidence type="ECO:0000313" key="21">
    <source>
        <dbReference type="EMBL" id="VVE59422.1"/>
    </source>
</evidence>
<keyword evidence="9 19" id="KW-0285">Flavoprotein</keyword>
<dbReference type="SUPFAM" id="SSF56176">
    <property type="entry name" value="FAD-binding/transporter-associated domain-like"/>
    <property type="match status" value="1"/>
</dbReference>
<dbReference type="HAMAP" id="MF_00037">
    <property type="entry name" value="MurB"/>
    <property type="match status" value="1"/>
</dbReference>
<evidence type="ECO:0000256" key="14">
    <source>
        <dbReference type="ARBA" id="ARBA00023002"/>
    </source>
</evidence>
<accession>A0A5E4ZFZ5</accession>
<reference evidence="21 22" key="1">
    <citation type="submission" date="2019-08" db="EMBL/GenBank/DDBJ databases">
        <authorList>
            <person name="Peeters C."/>
        </authorList>
    </citation>
    <scope>NUCLEOTIDE SEQUENCE [LARGE SCALE GENOMIC DNA]</scope>
    <source>
        <strain evidence="21 22">LMG 30175</strain>
    </source>
</reference>
<keyword evidence="11 19" id="KW-0521">NADP</keyword>
<evidence type="ECO:0000256" key="7">
    <source>
        <dbReference type="ARBA" id="ARBA00022490"/>
    </source>
</evidence>
<dbReference type="GO" id="GO:0008762">
    <property type="term" value="F:UDP-N-acetylmuramate dehydrogenase activity"/>
    <property type="evidence" value="ECO:0007669"/>
    <property type="project" value="UniProtKB-UniRule"/>
</dbReference>
<evidence type="ECO:0000256" key="9">
    <source>
        <dbReference type="ARBA" id="ARBA00022630"/>
    </source>
</evidence>
<keyword evidence="15 19" id="KW-0131">Cell cycle</keyword>
<dbReference type="InterPro" id="IPR011601">
    <property type="entry name" value="MurB_C"/>
</dbReference>
<dbReference type="RefSeq" id="WP_150700174.1">
    <property type="nucleotide sequence ID" value="NZ_CABPRZ010000042.1"/>
</dbReference>
<keyword evidence="14 19" id="KW-0560">Oxidoreductase</keyword>
<dbReference type="NCBIfam" id="TIGR00179">
    <property type="entry name" value="murB"/>
    <property type="match status" value="1"/>
</dbReference>
<evidence type="ECO:0000256" key="17">
    <source>
        <dbReference type="ARBA" id="ARBA00031026"/>
    </source>
</evidence>
<dbReference type="GO" id="GO:0071555">
    <property type="term" value="P:cell wall organization"/>
    <property type="evidence" value="ECO:0007669"/>
    <property type="project" value="UniProtKB-KW"/>
</dbReference>
<dbReference type="GO" id="GO:0051301">
    <property type="term" value="P:cell division"/>
    <property type="evidence" value="ECO:0007669"/>
    <property type="project" value="UniProtKB-KW"/>
</dbReference>
<keyword evidence="16 19" id="KW-0961">Cell wall biogenesis/degradation</keyword>
<dbReference type="InterPro" id="IPR016166">
    <property type="entry name" value="FAD-bd_PCMH"/>
</dbReference>
<name>A0A5E4ZFZ5_9BURK</name>
<dbReference type="SUPFAM" id="SSF56194">
    <property type="entry name" value="Uridine diphospho-N-Acetylenolpyruvylglucosamine reductase, MurB, C-terminal domain"/>
    <property type="match status" value="1"/>
</dbReference>
<dbReference type="EMBL" id="CABPRZ010000042">
    <property type="protein sequence ID" value="VVE59422.1"/>
    <property type="molecule type" value="Genomic_DNA"/>
</dbReference>
<evidence type="ECO:0000256" key="4">
    <source>
        <dbReference type="ARBA" id="ARBA00004752"/>
    </source>
</evidence>
<feature type="domain" description="FAD-binding PCMH-type" evidence="20">
    <location>
        <begin position="16"/>
        <end position="188"/>
    </location>
</feature>
<keyword evidence="22" id="KW-1185">Reference proteome</keyword>
<organism evidence="21 22">
    <name type="scientific">Pandoraea terrae</name>
    <dbReference type="NCBI Taxonomy" id="1537710"/>
    <lineage>
        <taxon>Bacteria</taxon>
        <taxon>Pseudomonadati</taxon>
        <taxon>Pseudomonadota</taxon>
        <taxon>Betaproteobacteria</taxon>
        <taxon>Burkholderiales</taxon>
        <taxon>Burkholderiaceae</taxon>
        <taxon>Pandoraea</taxon>
    </lineage>
</organism>
<keyword evidence="7 19" id="KW-0963">Cytoplasm</keyword>
<dbReference type="InterPro" id="IPR003170">
    <property type="entry name" value="MurB"/>
</dbReference>
<evidence type="ECO:0000256" key="8">
    <source>
        <dbReference type="ARBA" id="ARBA00022618"/>
    </source>
</evidence>
<keyword evidence="12 19" id="KW-0133">Cell shape</keyword>
<evidence type="ECO:0000256" key="1">
    <source>
        <dbReference type="ARBA" id="ARBA00001974"/>
    </source>
</evidence>
<dbReference type="Pfam" id="PF01565">
    <property type="entry name" value="FAD_binding_4"/>
    <property type="match status" value="1"/>
</dbReference>
<evidence type="ECO:0000256" key="3">
    <source>
        <dbReference type="ARBA" id="ARBA00004496"/>
    </source>
</evidence>
<evidence type="ECO:0000256" key="19">
    <source>
        <dbReference type="HAMAP-Rule" id="MF_00037"/>
    </source>
</evidence>
<keyword evidence="8 19" id="KW-0132">Cell division</keyword>
<feature type="active site" description="Proton donor" evidence="19">
    <location>
        <position position="238"/>
    </location>
</feature>
<sequence length="338" mass="36546">MPELQRDFSLREHNTFGLPAMARFAVAVRDEDDLRAALALPEGQGLPRLVLGGGSNLVLTRDFDGLVLKMAIQGRACIAQSTDAWLVEAGAGQTWHDFVAWTLEMGWPGLENLALVPGTVGAAPIQNIGAYGLEVAERFAYLRALDTASGEFVALDAAACRFGYRDSLFKQQPGRYIVTRVTFRLPRPWQPVTGYADVSRTLAERAVATPAPRDIFDAVVDIRRRKLPDPADIGNAGSFFKNPVVDAATFAALRARFPDIVGYAQPSGAWKVAAGWMIDQCGWRGRTMGQAGVHERQALVLINRGGATGADVVALSRAIQASVAERFGVTLEPEPVML</sequence>
<comment type="similarity">
    <text evidence="19">Belongs to the MurB family.</text>
</comment>
<evidence type="ECO:0000256" key="6">
    <source>
        <dbReference type="ARBA" id="ARBA00015188"/>
    </source>
</evidence>
<gene>
    <name evidence="19" type="primary">murB</name>
    <name evidence="21" type="ORF">PTE30175_05458</name>
</gene>
<dbReference type="Gene3D" id="3.90.78.10">
    <property type="entry name" value="UDP-N-acetylenolpyruvoylglucosamine reductase, C-terminal domain"/>
    <property type="match status" value="1"/>
</dbReference>
<evidence type="ECO:0000256" key="2">
    <source>
        <dbReference type="ARBA" id="ARBA00003921"/>
    </source>
</evidence>
<feature type="active site" evidence="19">
    <location>
        <position position="165"/>
    </location>
</feature>
<dbReference type="GO" id="GO:0005829">
    <property type="term" value="C:cytosol"/>
    <property type="evidence" value="ECO:0007669"/>
    <property type="project" value="TreeGrafter"/>
</dbReference>
<keyword evidence="10 19" id="KW-0274">FAD</keyword>
<dbReference type="Proteomes" id="UP000414233">
    <property type="component" value="Unassembled WGS sequence"/>
</dbReference>
<comment type="pathway">
    <text evidence="4 19">Cell wall biogenesis; peptidoglycan biosynthesis.</text>
</comment>
<evidence type="ECO:0000256" key="16">
    <source>
        <dbReference type="ARBA" id="ARBA00023316"/>
    </source>
</evidence>
<dbReference type="AlphaFoldDB" id="A0A5E4ZFZ5"/>
<dbReference type="PROSITE" id="PS51387">
    <property type="entry name" value="FAD_PCMH"/>
    <property type="match status" value="1"/>
</dbReference>
<comment type="catalytic activity">
    <reaction evidence="18 19">
        <text>UDP-N-acetyl-alpha-D-muramate + NADP(+) = UDP-N-acetyl-3-O-(1-carboxyvinyl)-alpha-D-glucosamine + NADPH + H(+)</text>
        <dbReference type="Rhea" id="RHEA:12248"/>
        <dbReference type="ChEBI" id="CHEBI:15378"/>
        <dbReference type="ChEBI" id="CHEBI:57783"/>
        <dbReference type="ChEBI" id="CHEBI:58349"/>
        <dbReference type="ChEBI" id="CHEBI:68483"/>
        <dbReference type="ChEBI" id="CHEBI:70757"/>
        <dbReference type="EC" id="1.3.1.98"/>
    </reaction>
</comment>
<comment type="subcellular location">
    <subcellularLocation>
        <location evidence="3 19">Cytoplasm</location>
    </subcellularLocation>
</comment>
<comment type="cofactor">
    <cofactor evidence="1 19">
        <name>FAD</name>
        <dbReference type="ChEBI" id="CHEBI:57692"/>
    </cofactor>
</comment>
<evidence type="ECO:0000256" key="18">
    <source>
        <dbReference type="ARBA" id="ARBA00048914"/>
    </source>
</evidence>
<evidence type="ECO:0000256" key="12">
    <source>
        <dbReference type="ARBA" id="ARBA00022960"/>
    </source>
</evidence>
<protein>
    <recommendedName>
        <fullName evidence="6 19">UDP-N-acetylenolpyruvoylglucosamine reductase</fullName>
        <ecNumber evidence="5 19">1.3.1.98</ecNumber>
    </recommendedName>
    <alternativeName>
        <fullName evidence="17 19">UDP-N-acetylmuramate dehydrogenase</fullName>
    </alternativeName>
</protein>
<dbReference type="PANTHER" id="PTHR21071">
    <property type="entry name" value="UDP-N-ACETYLENOLPYRUVOYLGLUCOSAMINE REDUCTASE"/>
    <property type="match status" value="1"/>
</dbReference>
<dbReference type="InterPro" id="IPR036635">
    <property type="entry name" value="MurB_C_sf"/>
</dbReference>
<dbReference type="UniPathway" id="UPA00219"/>
<keyword evidence="13 19" id="KW-0573">Peptidoglycan synthesis</keyword>
<evidence type="ECO:0000256" key="10">
    <source>
        <dbReference type="ARBA" id="ARBA00022827"/>
    </source>
</evidence>
<dbReference type="GO" id="GO:0008360">
    <property type="term" value="P:regulation of cell shape"/>
    <property type="evidence" value="ECO:0007669"/>
    <property type="project" value="UniProtKB-KW"/>
</dbReference>
<dbReference type="InterPro" id="IPR036318">
    <property type="entry name" value="FAD-bd_PCMH-like_sf"/>
</dbReference>
<dbReference type="InterPro" id="IPR016167">
    <property type="entry name" value="FAD-bd_PCMH_sub1"/>
</dbReference>
<dbReference type="Gene3D" id="3.30.43.10">
    <property type="entry name" value="Uridine Diphospho-n-acetylenolpyruvylglucosamine Reductase, domain 2"/>
    <property type="match status" value="1"/>
</dbReference>
<dbReference type="Pfam" id="PF02873">
    <property type="entry name" value="MurB_C"/>
    <property type="match status" value="1"/>
</dbReference>
<feature type="active site" evidence="19">
    <location>
        <position position="334"/>
    </location>
</feature>
<dbReference type="PANTHER" id="PTHR21071:SF4">
    <property type="entry name" value="UDP-N-ACETYLENOLPYRUVOYLGLUCOSAMINE REDUCTASE"/>
    <property type="match status" value="1"/>
</dbReference>
<dbReference type="Gene3D" id="3.30.465.10">
    <property type="match status" value="1"/>
</dbReference>
<evidence type="ECO:0000256" key="15">
    <source>
        <dbReference type="ARBA" id="ARBA00023306"/>
    </source>
</evidence>
<evidence type="ECO:0000256" key="5">
    <source>
        <dbReference type="ARBA" id="ARBA00012518"/>
    </source>
</evidence>
<dbReference type="InterPro" id="IPR006094">
    <property type="entry name" value="Oxid_FAD_bind_N"/>
</dbReference>